<feature type="compositionally biased region" description="Basic and acidic residues" evidence="1">
    <location>
        <begin position="434"/>
        <end position="464"/>
    </location>
</feature>
<feature type="compositionally biased region" description="Acidic residues" evidence="1">
    <location>
        <begin position="185"/>
        <end position="199"/>
    </location>
</feature>
<feature type="domain" description="Tudor" evidence="2">
    <location>
        <begin position="45"/>
        <end position="103"/>
    </location>
</feature>
<evidence type="ECO:0000313" key="4">
    <source>
        <dbReference type="Proteomes" id="UP001363151"/>
    </source>
</evidence>
<keyword evidence="4" id="KW-1185">Reference proteome</keyword>
<feature type="compositionally biased region" description="Basic residues" evidence="1">
    <location>
        <begin position="211"/>
        <end position="229"/>
    </location>
</feature>
<proteinExistence type="predicted"/>
<protein>
    <recommendedName>
        <fullName evidence="2">Tudor domain-containing protein</fullName>
    </recommendedName>
</protein>
<feature type="region of interest" description="Disordered" evidence="1">
    <location>
        <begin position="405"/>
        <end position="464"/>
    </location>
</feature>
<feature type="compositionally biased region" description="Basic and acidic residues" evidence="1">
    <location>
        <begin position="7"/>
        <end position="16"/>
    </location>
</feature>
<dbReference type="Gene3D" id="2.30.30.140">
    <property type="match status" value="1"/>
</dbReference>
<feature type="compositionally biased region" description="Basic and acidic residues" evidence="1">
    <location>
        <begin position="405"/>
        <end position="417"/>
    </location>
</feature>
<dbReference type="CDD" id="cd04508">
    <property type="entry name" value="Tudor_SF"/>
    <property type="match status" value="1"/>
</dbReference>
<comment type="caution">
    <text evidence="3">The sequence shown here is derived from an EMBL/GenBank/DDBJ whole genome shotgun (WGS) entry which is preliminary data.</text>
</comment>
<feature type="compositionally biased region" description="Low complexity" evidence="1">
    <location>
        <begin position="357"/>
        <end position="381"/>
    </location>
</feature>
<gene>
    <name evidence="3" type="ORF">SO694_00053161</name>
</gene>
<dbReference type="InterPro" id="IPR002999">
    <property type="entry name" value="Tudor"/>
</dbReference>
<evidence type="ECO:0000256" key="1">
    <source>
        <dbReference type="SAM" id="MobiDB-lite"/>
    </source>
</evidence>
<dbReference type="PROSITE" id="PS50096">
    <property type="entry name" value="IQ"/>
    <property type="match status" value="1"/>
</dbReference>
<reference evidence="3 4" key="1">
    <citation type="submission" date="2024-03" db="EMBL/GenBank/DDBJ databases">
        <title>Aureococcus anophagefferens CCMP1851 and Kratosvirus quantuckense: Draft genome of a second virus-susceptible host strain in the model system.</title>
        <authorList>
            <person name="Chase E."/>
            <person name="Truchon A.R."/>
            <person name="Schepens W."/>
            <person name="Wilhelm S.W."/>
        </authorList>
    </citation>
    <scope>NUCLEOTIDE SEQUENCE [LARGE SCALE GENOMIC DNA]</scope>
    <source>
        <strain evidence="3 4">CCMP1851</strain>
    </source>
</reference>
<dbReference type="Proteomes" id="UP001363151">
    <property type="component" value="Unassembled WGS sequence"/>
</dbReference>
<feature type="region of interest" description="Disordered" evidence="1">
    <location>
        <begin position="1"/>
        <end position="46"/>
    </location>
</feature>
<sequence length="464" mass="49116">MGQRRTVCRDANESRLPRSAPCGVGAGRGFGGRSATKPPGDGSPRVCRVGDAVEALWPEDEEWYNATIVAVAPDGRLSLAYEDGDFRDDGLPSEVRHLAPEAPVAPIAVAGGDDDDGLGDILDGILDAPTPSGAVVPPAPLGPAPESEALRKLSSQLDDGLGDLLDGLLDGDGSPRPEPPAPAPEEADDDDDDYDDDYEDAQRRRSSALIRGRRGRRTVHEKRREHKQTHGAATALQARIRGRKGRRTVLEQRGASSARAPRARRTCRLLPEEPAPPRLPAPIEAAPRPRSPPGNDGGGGGLFALTALGAENDDPASACRVARPAGPGVRDGGPRGAPDDEEEAAAPVGVRRRAARAGRPASGAEAASVRVGAAPPSARAAPRPPPGAYPARCWEGVKRWLDDEIRSRALDEDRAPEPPKPPKPGGKRRPARAPADKPPRPVEAKRRRDVKLAERGFDLRLARH</sequence>
<evidence type="ECO:0000313" key="3">
    <source>
        <dbReference type="EMBL" id="KAK7241091.1"/>
    </source>
</evidence>
<dbReference type="SMART" id="SM00333">
    <property type="entry name" value="TUDOR"/>
    <property type="match status" value="1"/>
</dbReference>
<feature type="compositionally biased region" description="Low complexity" evidence="1">
    <location>
        <begin position="119"/>
        <end position="136"/>
    </location>
</feature>
<feature type="region of interest" description="Disordered" evidence="1">
    <location>
        <begin position="99"/>
        <end position="392"/>
    </location>
</feature>
<feature type="compositionally biased region" description="Low complexity" evidence="1">
    <location>
        <begin position="100"/>
        <end position="111"/>
    </location>
</feature>
<organism evidence="3 4">
    <name type="scientific">Aureococcus anophagefferens</name>
    <name type="common">Harmful bloom alga</name>
    <dbReference type="NCBI Taxonomy" id="44056"/>
    <lineage>
        <taxon>Eukaryota</taxon>
        <taxon>Sar</taxon>
        <taxon>Stramenopiles</taxon>
        <taxon>Ochrophyta</taxon>
        <taxon>Pelagophyceae</taxon>
        <taxon>Pelagomonadales</taxon>
        <taxon>Pelagomonadaceae</taxon>
        <taxon>Aureococcus</taxon>
    </lineage>
</organism>
<evidence type="ECO:0000259" key="2">
    <source>
        <dbReference type="SMART" id="SM00333"/>
    </source>
</evidence>
<name>A0ABR1FY70_AURAN</name>
<feature type="compositionally biased region" description="Low complexity" evidence="1">
    <location>
        <begin position="157"/>
        <end position="172"/>
    </location>
</feature>
<dbReference type="SUPFAM" id="SSF63748">
    <property type="entry name" value="Tudor/PWWP/MBT"/>
    <property type="match status" value="1"/>
</dbReference>
<dbReference type="EMBL" id="JBBJCI010000206">
    <property type="protein sequence ID" value="KAK7241091.1"/>
    <property type="molecule type" value="Genomic_DNA"/>
</dbReference>
<accession>A0ABR1FY70</accession>